<dbReference type="AlphaFoldDB" id="A0A0F9SZJ8"/>
<evidence type="ECO:0000313" key="1">
    <source>
        <dbReference type="EMBL" id="KKN42271.1"/>
    </source>
</evidence>
<sequence length="52" mass="5765">MVKKLRFFDVKGKKSFTTTNFTIIRKGGRTRAATVAPSGARASVFVKKGFKK</sequence>
<reference evidence="1" key="1">
    <citation type="journal article" date="2015" name="Nature">
        <title>Complex archaea that bridge the gap between prokaryotes and eukaryotes.</title>
        <authorList>
            <person name="Spang A."/>
            <person name="Saw J.H."/>
            <person name="Jorgensen S.L."/>
            <person name="Zaremba-Niedzwiedzka K."/>
            <person name="Martijn J."/>
            <person name="Lind A.E."/>
            <person name="van Eijk R."/>
            <person name="Schleper C."/>
            <person name="Guy L."/>
            <person name="Ettema T.J."/>
        </authorList>
    </citation>
    <scope>NUCLEOTIDE SEQUENCE</scope>
</reference>
<protein>
    <submittedName>
        <fullName evidence="1">Uncharacterized protein</fullName>
    </submittedName>
</protein>
<gene>
    <name evidence="1" type="ORF">LCGC14_0714710</name>
</gene>
<proteinExistence type="predicted"/>
<dbReference type="EMBL" id="LAZR01001591">
    <property type="protein sequence ID" value="KKN42271.1"/>
    <property type="molecule type" value="Genomic_DNA"/>
</dbReference>
<name>A0A0F9SZJ8_9ZZZZ</name>
<comment type="caution">
    <text evidence="1">The sequence shown here is derived from an EMBL/GenBank/DDBJ whole genome shotgun (WGS) entry which is preliminary data.</text>
</comment>
<organism evidence="1">
    <name type="scientific">marine sediment metagenome</name>
    <dbReference type="NCBI Taxonomy" id="412755"/>
    <lineage>
        <taxon>unclassified sequences</taxon>
        <taxon>metagenomes</taxon>
        <taxon>ecological metagenomes</taxon>
    </lineage>
</organism>
<accession>A0A0F9SZJ8</accession>